<dbReference type="InterPro" id="IPR036249">
    <property type="entry name" value="Thioredoxin-like_sf"/>
</dbReference>
<geneLocation type="plasmid" evidence="2 3">
    <name>B</name>
</geneLocation>
<dbReference type="EMBL" id="CP097638">
    <property type="protein sequence ID" value="URI12068.1"/>
    <property type="molecule type" value="Genomic_DNA"/>
</dbReference>
<evidence type="ECO:0000313" key="3">
    <source>
        <dbReference type="Proteomes" id="UP001056201"/>
    </source>
</evidence>
<name>A0ABY4SFG9_AQUTE</name>
<evidence type="ECO:0000259" key="1">
    <source>
        <dbReference type="PROSITE" id="PS51352"/>
    </source>
</evidence>
<evidence type="ECO:0000313" key="2">
    <source>
        <dbReference type="EMBL" id="URI12068.1"/>
    </source>
</evidence>
<dbReference type="InterPro" id="IPR013766">
    <property type="entry name" value="Thioredoxin_domain"/>
</dbReference>
<keyword evidence="3" id="KW-1185">Reference proteome</keyword>
<dbReference type="Proteomes" id="UP001056201">
    <property type="component" value="Plasmid B"/>
</dbReference>
<organism evidence="2 3">
    <name type="scientific">Aquincola tertiaricarbonis</name>
    <dbReference type="NCBI Taxonomy" id="391953"/>
    <lineage>
        <taxon>Bacteria</taxon>
        <taxon>Pseudomonadati</taxon>
        <taxon>Pseudomonadota</taxon>
        <taxon>Betaproteobacteria</taxon>
        <taxon>Burkholderiales</taxon>
        <taxon>Sphaerotilaceae</taxon>
        <taxon>Aquincola</taxon>
    </lineage>
</organism>
<keyword evidence="2" id="KW-0614">Plasmid</keyword>
<reference evidence="2" key="1">
    <citation type="submission" date="2022-05" db="EMBL/GenBank/DDBJ databases">
        <title>An RpoN-dependent PEP-CTERM gene is involved in floc formation of an Aquincola tertiaricarbonis strain.</title>
        <authorList>
            <person name="Qiu D."/>
            <person name="Xia M."/>
        </authorList>
    </citation>
    <scope>NUCLEOTIDE SEQUENCE</scope>
    <source>
        <strain evidence="2">RN12</strain>
        <plasmid evidence="2">B</plasmid>
    </source>
</reference>
<dbReference type="RefSeq" id="WP_250200237.1">
    <property type="nucleotide sequence ID" value="NZ_CP097638.1"/>
</dbReference>
<dbReference type="PROSITE" id="PS51352">
    <property type="entry name" value="THIOREDOXIN_2"/>
    <property type="match status" value="1"/>
</dbReference>
<accession>A0ABY4SFG9</accession>
<proteinExistence type="predicted"/>
<gene>
    <name evidence="2" type="ORF">MW290_32380</name>
</gene>
<protein>
    <submittedName>
        <fullName evidence="2">Redoxin family protein</fullName>
    </submittedName>
</protein>
<dbReference type="SUPFAM" id="SSF52833">
    <property type="entry name" value="Thioredoxin-like"/>
    <property type="match status" value="1"/>
</dbReference>
<feature type="domain" description="Thioredoxin" evidence="1">
    <location>
        <begin position="1"/>
        <end position="156"/>
    </location>
</feature>
<dbReference type="InterPro" id="IPR013740">
    <property type="entry name" value="Redoxin"/>
</dbReference>
<dbReference type="Gene3D" id="3.40.30.10">
    <property type="entry name" value="Glutaredoxin"/>
    <property type="match status" value="1"/>
</dbReference>
<sequence>MATELRVPHWIDAKGNARNPLKLAELGNGFKVLYLFQAWCPGCHSHGFPTLKRLVDAMTPHGFGFAAIQTVFEGAHTNTAERLREMQQRYGLAIPFGHDAPGDGRRSTVMADYGTRGTPWFIVLDPLGEVVHSDFELDADAFMQAFGVESMLRSAA</sequence>
<dbReference type="Pfam" id="PF08534">
    <property type="entry name" value="Redoxin"/>
    <property type="match status" value="1"/>
</dbReference>